<dbReference type="GO" id="GO:0044877">
    <property type="term" value="F:protein-containing complex binding"/>
    <property type="evidence" value="ECO:0007669"/>
    <property type="project" value="TreeGrafter"/>
</dbReference>
<organism evidence="2 3">
    <name type="scientific">Actinomadura madurae</name>
    <dbReference type="NCBI Taxonomy" id="1993"/>
    <lineage>
        <taxon>Bacteria</taxon>
        <taxon>Bacillati</taxon>
        <taxon>Actinomycetota</taxon>
        <taxon>Actinomycetes</taxon>
        <taxon>Streptosporangiales</taxon>
        <taxon>Thermomonosporaceae</taxon>
        <taxon>Actinomadura</taxon>
    </lineage>
</organism>
<dbReference type="InParanoid" id="A0A1I5WES0"/>
<dbReference type="eggNOG" id="COG0702">
    <property type="taxonomic scope" value="Bacteria"/>
</dbReference>
<dbReference type="Proteomes" id="UP000183413">
    <property type="component" value="Unassembled WGS sequence"/>
</dbReference>
<dbReference type="STRING" id="1993.SAMN04489713_123118"/>
<dbReference type="InterPro" id="IPR036291">
    <property type="entry name" value="NAD(P)-bd_dom_sf"/>
</dbReference>
<evidence type="ECO:0000259" key="1">
    <source>
        <dbReference type="Pfam" id="PF13460"/>
    </source>
</evidence>
<dbReference type="InterPro" id="IPR016040">
    <property type="entry name" value="NAD(P)-bd_dom"/>
</dbReference>
<dbReference type="AlphaFoldDB" id="A0A1I5WES0"/>
<gene>
    <name evidence="2" type="ORF">SAMN04489713_123118</name>
</gene>
<evidence type="ECO:0000313" key="2">
    <source>
        <dbReference type="EMBL" id="SFQ18087.1"/>
    </source>
</evidence>
<protein>
    <submittedName>
        <fullName evidence="2">Uncharacterized conserved protein YbjT, contains NAD(P)-binding and DUF2867 domains</fullName>
    </submittedName>
</protein>
<dbReference type="PANTHER" id="PTHR12126">
    <property type="entry name" value="NADH-UBIQUINONE OXIDOREDUCTASE 39 KDA SUBUNIT-RELATED"/>
    <property type="match status" value="1"/>
</dbReference>
<dbReference type="PANTHER" id="PTHR12126:SF11">
    <property type="entry name" value="NADH DEHYDROGENASE [UBIQUINONE] 1 ALPHA SUBCOMPLEX SUBUNIT 9, MITOCHONDRIAL"/>
    <property type="match status" value="1"/>
</dbReference>
<dbReference type="Pfam" id="PF13460">
    <property type="entry name" value="NAD_binding_10"/>
    <property type="match status" value="1"/>
</dbReference>
<dbReference type="SUPFAM" id="SSF51735">
    <property type="entry name" value="NAD(P)-binding Rossmann-fold domains"/>
    <property type="match status" value="1"/>
</dbReference>
<dbReference type="InterPro" id="IPR051207">
    <property type="entry name" value="ComplexI_NDUFA9_subunit"/>
</dbReference>
<reference evidence="2 3" key="1">
    <citation type="submission" date="2016-10" db="EMBL/GenBank/DDBJ databases">
        <authorList>
            <person name="de Groot N.N."/>
        </authorList>
    </citation>
    <scope>NUCLEOTIDE SEQUENCE [LARGE SCALE GENOMIC DNA]</scope>
    <source>
        <strain evidence="2 3">DSM 43067</strain>
    </source>
</reference>
<feature type="domain" description="NAD(P)-binding" evidence="1">
    <location>
        <begin position="6"/>
        <end position="138"/>
    </location>
</feature>
<evidence type="ECO:0000313" key="3">
    <source>
        <dbReference type="Proteomes" id="UP000183413"/>
    </source>
</evidence>
<accession>A0A1I5WES0</accession>
<keyword evidence="3" id="KW-1185">Reference proteome</keyword>
<proteinExistence type="predicted"/>
<dbReference type="Gene3D" id="3.40.50.720">
    <property type="entry name" value="NAD(P)-binding Rossmann-like Domain"/>
    <property type="match status" value="1"/>
</dbReference>
<sequence>MILVTGASGTLGTPVTRLLAEAGADVHGLSRRAREPEAGVTWHKGDLWKGEGIDAALEGVETIVHCASDPFHTKRDLAATRRLVEAARRQGAPHLIYISIVGVDKIPYSYYRTKHAVERLVEDSGLPYTILRTTQFHTLPDMVFTVLTKIPGVVALPRNLRDQPIDVGEVAERLTELALAAGPARRVDDMGGPEVLTAEEMMRDYLAARGLRKPVRLPLPLPGKAARGFREGRHLTPDRAVGKRTWRQFLDETRTHR</sequence>
<dbReference type="EMBL" id="FOVH01000023">
    <property type="protein sequence ID" value="SFQ18087.1"/>
    <property type="molecule type" value="Genomic_DNA"/>
</dbReference>
<name>A0A1I5WES0_9ACTN</name>
<dbReference type="RefSeq" id="WP_256255781.1">
    <property type="nucleotide sequence ID" value="NZ_FOVH01000023.1"/>
</dbReference>